<dbReference type="OrthoDB" id="5297934at2"/>
<evidence type="ECO:0000256" key="9">
    <source>
        <dbReference type="SAM" id="MobiDB-lite"/>
    </source>
</evidence>
<reference evidence="13" key="1">
    <citation type="submission" date="2016-01" db="EMBL/GenBank/DDBJ databases">
        <authorList>
            <person name="Peeters C."/>
        </authorList>
    </citation>
    <scope>NUCLEOTIDE SEQUENCE</scope>
    <source>
        <strain evidence="13">LMG 29320</strain>
    </source>
</reference>
<evidence type="ECO:0000259" key="10">
    <source>
        <dbReference type="PROSITE" id="PS51192"/>
    </source>
</evidence>
<evidence type="ECO:0000256" key="5">
    <source>
        <dbReference type="ARBA" id="ARBA00022840"/>
    </source>
</evidence>
<feature type="domain" description="Helicase C-terminal" evidence="11">
    <location>
        <begin position="220"/>
        <end position="382"/>
    </location>
</feature>
<accession>A0A157ZH64</accession>
<dbReference type="InterPro" id="IPR028622">
    <property type="entry name" value="DEAD_helicase_RhlE"/>
</dbReference>
<dbReference type="FunFam" id="3.40.50.300:FF:000468">
    <property type="entry name" value="ATP-dependent RNA helicase RhlE"/>
    <property type="match status" value="1"/>
</dbReference>
<feature type="compositionally biased region" description="Basic and acidic residues" evidence="9">
    <location>
        <begin position="497"/>
        <end position="509"/>
    </location>
</feature>
<dbReference type="Proteomes" id="UP000054903">
    <property type="component" value="Unassembled WGS sequence"/>
</dbReference>
<dbReference type="FunFam" id="3.40.50.300:FF:000108">
    <property type="entry name" value="ATP-dependent RNA helicase RhlE"/>
    <property type="match status" value="1"/>
</dbReference>
<comment type="catalytic activity">
    <reaction evidence="6 7">
        <text>ATP + H2O = ADP + phosphate + H(+)</text>
        <dbReference type="Rhea" id="RHEA:13065"/>
        <dbReference type="ChEBI" id="CHEBI:15377"/>
        <dbReference type="ChEBI" id="CHEBI:15378"/>
        <dbReference type="ChEBI" id="CHEBI:30616"/>
        <dbReference type="ChEBI" id="CHEBI:43474"/>
        <dbReference type="ChEBI" id="CHEBI:456216"/>
        <dbReference type="EC" id="3.6.4.13"/>
    </reaction>
</comment>
<dbReference type="AlphaFoldDB" id="A0A157ZH64"/>
<keyword evidence="4 7" id="KW-0347">Helicase</keyword>
<dbReference type="EMBL" id="FCNX02000001">
    <property type="protein sequence ID" value="SAK44850.1"/>
    <property type="molecule type" value="Genomic_DNA"/>
</dbReference>
<feature type="region of interest" description="Disordered" evidence="9">
    <location>
        <begin position="375"/>
        <end position="509"/>
    </location>
</feature>
<evidence type="ECO:0000313" key="14">
    <source>
        <dbReference type="Proteomes" id="UP000054903"/>
    </source>
</evidence>
<dbReference type="CDD" id="cd00268">
    <property type="entry name" value="DEADc"/>
    <property type="match status" value="1"/>
</dbReference>
<comment type="subcellular location">
    <subcellularLocation>
        <location evidence="7">Cytoplasm</location>
    </subcellularLocation>
</comment>
<dbReference type="GO" id="GO:0003724">
    <property type="term" value="F:RNA helicase activity"/>
    <property type="evidence" value="ECO:0007669"/>
    <property type="project" value="UniProtKB-UniRule"/>
</dbReference>
<dbReference type="GO" id="GO:0005829">
    <property type="term" value="C:cytosol"/>
    <property type="evidence" value="ECO:0007669"/>
    <property type="project" value="TreeGrafter"/>
</dbReference>
<evidence type="ECO:0000256" key="6">
    <source>
        <dbReference type="ARBA" id="ARBA00047984"/>
    </source>
</evidence>
<dbReference type="GO" id="GO:0042255">
    <property type="term" value="P:ribosome assembly"/>
    <property type="evidence" value="ECO:0007669"/>
    <property type="project" value="InterPro"/>
</dbReference>
<feature type="compositionally biased region" description="Basic and acidic residues" evidence="9">
    <location>
        <begin position="411"/>
        <end position="424"/>
    </location>
</feature>
<keyword evidence="3 7" id="KW-0378">Hydrolase</keyword>
<dbReference type="GO" id="GO:0003676">
    <property type="term" value="F:nucleic acid binding"/>
    <property type="evidence" value="ECO:0007669"/>
    <property type="project" value="InterPro"/>
</dbReference>
<dbReference type="Gene3D" id="3.40.50.300">
    <property type="entry name" value="P-loop containing nucleotide triphosphate hydrolases"/>
    <property type="match status" value="2"/>
</dbReference>
<dbReference type="PROSITE" id="PS51192">
    <property type="entry name" value="HELICASE_ATP_BIND_1"/>
    <property type="match status" value="1"/>
</dbReference>
<dbReference type="PROSITE" id="PS00039">
    <property type="entry name" value="DEAD_ATP_HELICASE"/>
    <property type="match status" value="1"/>
</dbReference>
<dbReference type="EC" id="3.6.4.13" evidence="7"/>
<name>A0A157ZH64_9BURK</name>
<keyword evidence="7" id="KW-0690">Ribosome biogenesis</keyword>
<keyword evidence="1 7" id="KW-0963">Cytoplasm</keyword>
<dbReference type="InterPro" id="IPR014014">
    <property type="entry name" value="RNA_helicase_DEAD_Q_motif"/>
</dbReference>
<dbReference type="Pfam" id="PF00270">
    <property type="entry name" value="DEAD"/>
    <property type="match status" value="1"/>
</dbReference>
<feature type="short sequence motif" description="Q motif" evidence="8">
    <location>
        <begin position="1"/>
        <end position="29"/>
    </location>
</feature>
<evidence type="ECO:0000313" key="13">
    <source>
        <dbReference type="EMBL" id="SAK44850.1"/>
    </source>
</evidence>
<dbReference type="RefSeq" id="WP_061132995.1">
    <property type="nucleotide sequence ID" value="NZ_FCNX02000001.1"/>
</dbReference>
<dbReference type="PROSITE" id="PS51195">
    <property type="entry name" value="Q_MOTIF"/>
    <property type="match status" value="1"/>
</dbReference>
<dbReference type="HAMAP" id="MF_00968">
    <property type="entry name" value="DEAD_helicase_RhlE"/>
    <property type="match status" value="1"/>
</dbReference>
<dbReference type="PROSITE" id="PS51194">
    <property type="entry name" value="HELICASE_CTER"/>
    <property type="match status" value="1"/>
</dbReference>
<dbReference type="InterPro" id="IPR001650">
    <property type="entry name" value="Helicase_C-like"/>
</dbReference>
<dbReference type="Pfam" id="PF00271">
    <property type="entry name" value="Helicase_C"/>
    <property type="match status" value="1"/>
</dbReference>
<dbReference type="InterPro" id="IPR000629">
    <property type="entry name" value="RNA-helicase_DEAD-box_CS"/>
</dbReference>
<dbReference type="InterPro" id="IPR011545">
    <property type="entry name" value="DEAD/DEAH_box_helicase_dom"/>
</dbReference>
<protein>
    <recommendedName>
        <fullName evidence="7">ATP-dependent RNA helicase RhlE</fullName>
        <ecNumber evidence="7">3.6.4.13</ecNumber>
    </recommendedName>
</protein>
<evidence type="ECO:0000259" key="12">
    <source>
        <dbReference type="PROSITE" id="PS51195"/>
    </source>
</evidence>
<keyword evidence="5 7" id="KW-0067">ATP-binding</keyword>
<evidence type="ECO:0000256" key="4">
    <source>
        <dbReference type="ARBA" id="ARBA00022806"/>
    </source>
</evidence>
<evidence type="ECO:0000256" key="7">
    <source>
        <dbReference type="HAMAP-Rule" id="MF_00968"/>
    </source>
</evidence>
<proteinExistence type="inferred from homology"/>
<dbReference type="STRING" id="1777138.AWB77_00761"/>
<evidence type="ECO:0000256" key="3">
    <source>
        <dbReference type="ARBA" id="ARBA00022801"/>
    </source>
</evidence>
<dbReference type="GO" id="GO:0009266">
    <property type="term" value="P:response to temperature stimulus"/>
    <property type="evidence" value="ECO:0007669"/>
    <property type="project" value="UniProtKB-ARBA"/>
</dbReference>
<feature type="domain" description="DEAD-box RNA helicase Q" evidence="12">
    <location>
        <begin position="1"/>
        <end position="29"/>
    </location>
</feature>
<comment type="caution">
    <text evidence="13">The sequence shown here is derived from an EMBL/GenBank/DDBJ whole genome shotgun (WGS) entry which is preliminary data.</text>
</comment>
<dbReference type="SUPFAM" id="SSF52540">
    <property type="entry name" value="P-loop containing nucleoside triphosphate hydrolases"/>
    <property type="match status" value="1"/>
</dbReference>
<dbReference type="CDD" id="cd18787">
    <property type="entry name" value="SF2_C_DEAD"/>
    <property type="match status" value="1"/>
</dbReference>
<dbReference type="PANTHER" id="PTHR47959">
    <property type="entry name" value="ATP-DEPENDENT RNA HELICASE RHLE-RELATED"/>
    <property type="match status" value="1"/>
</dbReference>
<sequence length="509" mass="54982">MSFDSLGLSEPLLRAVNELGYSSPTPIQLQAIPAVLKGGDLLAGAQTGTGKTAGFTLPILQRLSQLAPATGGAKRPVRALILTPTRELAAQVEESVRAYGKYLKLKSTVMFGGVGINPQIDALKRGVDIVVATPGRLLDHMQQKTIDVSQLEILVLDEADRMLDMGFIHDIKRVLARLPAKRQNLLFSATFSDEIKALADSLLDSPALIEVARRNTTAETVDQKIHPVDRDRKRELLTHLIRGNNWFQVLVFTRTKHGANRLAEQLTKDGISALAIHGNKSQSARTRALSEFKAETLQVLVATDIAARGIDIDQLPHVVNFDLPNVPEDYVHRIGRTGRAGAEGEAVSLVCVDEHQLLKDIERLIKRPIPREVIVGFEPDPNAKPEPIQRRSQGRGQGQGQSQGRQNPRNGEGRSSGEARREGGRPAGEARGARPAKPVKSGNAANNGGAQPSREARNHNKPNANAGSAPRRQEPAQAGHVANSRKPGGNPGALLGGRRDALRSGDRSR</sequence>
<dbReference type="InterPro" id="IPR027417">
    <property type="entry name" value="P-loop_NTPase"/>
</dbReference>
<dbReference type="InterPro" id="IPR044742">
    <property type="entry name" value="DEAD/DEAH_RhlB"/>
</dbReference>
<dbReference type="InterPro" id="IPR014001">
    <property type="entry name" value="Helicase_ATP-bd"/>
</dbReference>
<dbReference type="GO" id="GO:0016887">
    <property type="term" value="F:ATP hydrolysis activity"/>
    <property type="evidence" value="ECO:0007669"/>
    <property type="project" value="RHEA"/>
</dbReference>
<dbReference type="SMART" id="SM00487">
    <property type="entry name" value="DEXDc"/>
    <property type="match status" value="1"/>
</dbReference>
<organism evidence="13 14">
    <name type="scientific">Caballeronia fortuita</name>
    <dbReference type="NCBI Taxonomy" id="1777138"/>
    <lineage>
        <taxon>Bacteria</taxon>
        <taxon>Pseudomonadati</taxon>
        <taxon>Pseudomonadota</taxon>
        <taxon>Betaproteobacteria</taxon>
        <taxon>Burkholderiales</taxon>
        <taxon>Burkholderiaceae</taxon>
        <taxon>Caballeronia</taxon>
    </lineage>
</organism>
<evidence type="ECO:0000259" key="11">
    <source>
        <dbReference type="PROSITE" id="PS51194"/>
    </source>
</evidence>
<comment type="function">
    <text evidence="7">DEAD-box RNA helicase involved in ribosome assembly. Has RNA-dependent ATPase activity and unwinds double-stranded RNA.</text>
</comment>
<dbReference type="PANTHER" id="PTHR47959:SF13">
    <property type="entry name" value="ATP-DEPENDENT RNA HELICASE RHLE"/>
    <property type="match status" value="1"/>
</dbReference>
<keyword evidence="2 7" id="KW-0547">Nucleotide-binding</keyword>
<evidence type="ECO:0000256" key="1">
    <source>
        <dbReference type="ARBA" id="ARBA00022490"/>
    </source>
</evidence>
<feature type="compositionally biased region" description="Low complexity" evidence="9">
    <location>
        <begin position="427"/>
        <end position="436"/>
    </location>
</feature>
<dbReference type="InterPro" id="IPR050079">
    <property type="entry name" value="DEAD_box_RNA_helicase"/>
</dbReference>
<dbReference type="SMART" id="SM00490">
    <property type="entry name" value="HELICc"/>
    <property type="match status" value="1"/>
</dbReference>
<evidence type="ECO:0000256" key="8">
    <source>
        <dbReference type="PROSITE-ProRule" id="PRU00552"/>
    </source>
</evidence>
<feature type="domain" description="Helicase ATP-binding" evidence="10">
    <location>
        <begin position="32"/>
        <end position="209"/>
    </location>
</feature>
<gene>
    <name evidence="7" type="primary">rhlE</name>
    <name evidence="13" type="ORF">AWB77_00761</name>
</gene>
<dbReference type="GO" id="GO:0005524">
    <property type="term" value="F:ATP binding"/>
    <property type="evidence" value="ECO:0007669"/>
    <property type="project" value="UniProtKB-UniRule"/>
</dbReference>
<keyword evidence="14" id="KW-1185">Reference proteome</keyword>
<evidence type="ECO:0000256" key="2">
    <source>
        <dbReference type="ARBA" id="ARBA00022741"/>
    </source>
</evidence>
<comment type="similarity">
    <text evidence="7">Belongs to the DEAD box helicase family. RhlE subfamily.</text>
</comment>